<dbReference type="Proteomes" id="UP000321026">
    <property type="component" value="Unassembled WGS sequence"/>
</dbReference>
<dbReference type="EMBL" id="SSDS01000081">
    <property type="protein sequence ID" value="TXG76176.1"/>
    <property type="molecule type" value="Genomic_DNA"/>
</dbReference>
<comment type="caution">
    <text evidence="1">The sequence shown here is derived from an EMBL/GenBank/DDBJ whole genome shotgun (WGS) entry which is preliminary data.</text>
</comment>
<evidence type="ECO:0000313" key="1">
    <source>
        <dbReference type="EMBL" id="TXG76176.1"/>
    </source>
</evidence>
<evidence type="ECO:0000313" key="2">
    <source>
        <dbReference type="Proteomes" id="UP000321026"/>
    </source>
</evidence>
<sequence>MSKLQSTYRKAKERLGSSARINKRKLSAIAIMENDYGMGVSRETIVLNLTVPRNMSVVSIKQKLRTRLKTDSRYCDLKLFDLTILDDGPVDIELFDDPKGCDGE</sequence>
<proteinExistence type="predicted"/>
<dbReference type="AlphaFoldDB" id="A0A5C7J6P0"/>
<accession>A0A5C7J6P0</accession>
<name>A0A5C7J6P0_9BACT</name>
<organism evidence="1 2">
    <name type="scientific">Candidatus Dojkabacteria bacterium</name>
    <dbReference type="NCBI Taxonomy" id="2099670"/>
    <lineage>
        <taxon>Bacteria</taxon>
        <taxon>Candidatus Dojkabacteria</taxon>
    </lineage>
</organism>
<protein>
    <submittedName>
        <fullName evidence="1">Uncharacterized protein</fullName>
    </submittedName>
</protein>
<gene>
    <name evidence="1" type="ORF">E6Q11_05085</name>
</gene>
<reference evidence="1 2" key="1">
    <citation type="submission" date="2018-09" db="EMBL/GenBank/DDBJ databases">
        <title>Metagenome Assembled Genomes from an Advanced Water Purification Facility.</title>
        <authorList>
            <person name="Stamps B.W."/>
            <person name="Spear J.R."/>
        </authorList>
    </citation>
    <scope>NUCLEOTIDE SEQUENCE [LARGE SCALE GENOMIC DNA]</scope>
    <source>
        <strain evidence="1">Bin_63_2</strain>
    </source>
</reference>